<feature type="region of interest" description="Disordered" evidence="1">
    <location>
        <begin position="46"/>
        <end position="68"/>
    </location>
</feature>
<keyword evidence="3" id="KW-1185">Reference proteome</keyword>
<feature type="compositionally biased region" description="Low complexity" evidence="1">
    <location>
        <begin position="46"/>
        <end position="56"/>
    </location>
</feature>
<evidence type="ECO:0000313" key="3">
    <source>
        <dbReference type="Proteomes" id="UP001164743"/>
    </source>
</evidence>
<gene>
    <name evidence="2" type="ORF">PtA15_9A474</name>
</gene>
<reference evidence="2" key="1">
    <citation type="submission" date="2022-10" db="EMBL/GenBank/DDBJ databases">
        <title>Puccinia triticina Genome sequencing and assembly.</title>
        <authorList>
            <person name="Li C."/>
        </authorList>
    </citation>
    <scope>NUCLEOTIDE SEQUENCE</scope>
    <source>
        <strain evidence="2">Pt15</strain>
    </source>
</reference>
<accession>A0ABY7D066</accession>
<evidence type="ECO:0000313" key="2">
    <source>
        <dbReference type="EMBL" id="WAQ88347.1"/>
    </source>
</evidence>
<evidence type="ECO:0000256" key="1">
    <source>
        <dbReference type="SAM" id="MobiDB-lite"/>
    </source>
</evidence>
<organism evidence="2 3">
    <name type="scientific">Puccinia triticina</name>
    <dbReference type="NCBI Taxonomy" id="208348"/>
    <lineage>
        <taxon>Eukaryota</taxon>
        <taxon>Fungi</taxon>
        <taxon>Dikarya</taxon>
        <taxon>Basidiomycota</taxon>
        <taxon>Pucciniomycotina</taxon>
        <taxon>Pucciniomycetes</taxon>
        <taxon>Pucciniales</taxon>
        <taxon>Pucciniaceae</taxon>
        <taxon>Puccinia</taxon>
    </lineage>
</organism>
<sequence length="68" mass="6900">MAETDAVPAIHEDGSVDADSAVDRTNLYVNLGPACCQPILTAAVPKAPEAPSASSAGDESKDDVESTQ</sequence>
<name>A0ABY7D066_9BASI</name>
<protein>
    <submittedName>
        <fullName evidence="2">Uncharacterized protein</fullName>
    </submittedName>
</protein>
<dbReference type="Proteomes" id="UP001164743">
    <property type="component" value="Chromosome 9A"/>
</dbReference>
<proteinExistence type="predicted"/>
<dbReference type="GeneID" id="77813581"/>
<dbReference type="RefSeq" id="XP_053023902.1">
    <property type="nucleotide sequence ID" value="XM_053172686.1"/>
</dbReference>
<dbReference type="EMBL" id="CP110429">
    <property type="protein sequence ID" value="WAQ88347.1"/>
    <property type="molecule type" value="Genomic_DNA"/>
</dbReference>